<accession>A0A2U3P8E1</accession>
<keyword evidence="1" id="KW-0418">Kinase</keyword>
<evidence type="ECO:0000313" key="1">
    <source>
        <dbReference type="EMBL" id="SPM40033.1"/>
    </source>
</evidence>
<protein>
    <submittedName>
        <fullName evidence="1">Histidine kinase</fullName>
    </submittedName>
</protein>
<name>A0A2U3P8E1_9MYCO</name>
<gene>
    <name evidence="1" type="ORF">MNAB215_2229</name>
</gene>
<dbReference type="AlphaFoldDB" id="A0A2U3P8E1"/>
<dbReference type="EMBL" id="FUEZ01000004">
    <property type="protein sequence ID" value="SPM40033.1"/>
    <property type="molecule type" value="Genomic_DNA"/>
</dbReference>
<keyword evidence="2" id="KW-1185">Reference proteome</keyword>
<proteinExistence type="predicted"/>
<feature type="non-terminal residue" evidence="1">
    <location>
        <position position="1"/>
    </location>
</feature>
<dbReference type="GO" id="GO:0016301">
    <property type="term" value="F:kinase activity"/>
    <property type="evidence" value="ECO:0007669"/>
    <property type="project" value="UniProtKB-KW"/>
</dbReference>
<dbReference type="STRING" id="1841861.GCA_900157365_00546"/>
<reference evidence="1 2" key="1">
    <citation type="submission" date="2017-01" db="EMBL/GenBank/DDBJ databases">
        <authorList>
            <consortium name="Urmite Genomes"/>
        </authorList>
    </citation>
    <scope>NUCLEOTIDE SEQUENCE [LARGE SCALE GENOMIC DNA]</scope>
    <source>
        <strain evidence="1 2">AB215</strain>
    </source>
</reference>
<evidence type="ECO:0000313" key="2">
    <source>
        <dbReference type="Proteomes" id="UP000240424"/>
    </source>
</evidence>
<dbReference type="Proteomes" id="UP000240424">
    <property type="component" value="Unassembled WGS sequence"/>
</dbReference>
<organism evidence="1 2">
    <name type="scientific">Mycobacterium numidiamassiliense</name>
    <dbReference type="NCBI Taxonomy" id="1841861"/>
    <lineage>
        <taxon>Bacteria</taxon>
        <taxon>Bacillati</taxon>
        <taxon>Actinomycetota</taxon>
        <taxon>Actinomycetes</taxon>
        <taxon>Mycobacteriales</taxon>
        <taxon>Mycobacteriaceae</taxon>
        <taxon>Mycobacterium</taxon>
    </lineage>
</organism>
<keyword evidence="1" id="KW-0808">Transferase</keyword>
<sequence>VVVADDGAVLFANAAFTEVLGCSCDAVTSLNYGDICAALPADETLLAVTRLSPTTLTSSPLSGRATCFVKVCKSALFVGADSAAVTVIKELMDDCARCASPRQLSTTDNAAVRPVGRFV</sequence>